<dbReference type="InterPro" id="IPR000361">
    <property type="entry name" value="ATAP_core_dom"/>
</dbReference>
<accession>A0A7S4DUE0</accession>
<reference evidence="5" key="1">
    <citation type="submission" date="2021-01" db="EMBL/GenBank/DDBJ databases">
        <authorList>
            <person name="Corre E."/>
            <person name="Pelletier E."/>
            <person name="Niang G."/>
            <person name="Scheremetjew M."/>
            <person name="Finn R."/>
            <person name="Kale V."/>
            <person name="Holt S."/>
            <person name="Cochrane G."/>
            <person name="Meng A."/>
            <person name="Brown T."/>
            <person name="Cohen L."/>
        </authorList>
    </citation>
    <scope>NUCLEOTIDE SEQUENCE</scope>
    <source>
        <strain evidence="5">CCCM811</strain>
    </source>
</reference>
<keyword evidence="3" id="KW-0732">Signal</keyword>
<evidence type="ECO:0000259" key="4">
    <source>
        <dbReference type="Pfam" id="PF01521"/>
    </source>
</evidence>
<evidence type="ECO:0000256" key="2">
    <source>
        <dbReference type="ARBA" id="ARBA00022485"/>
    </source>
</evidence>
<dbReference type="NCBIfam" id="TIGR00049">
    <property type="entry name" value="iron-sulfur cluster assembly accessory protein"/>
    <property type="match status" value="1"/>
</dbReference>
<keyword evidence="2" id="KW-0004">4Fe-4S</keyword>
<dbReference type="SUPFAM" id="SSF89360">
    <property type="entry name" value="HesB-like domain"/>
    <property type="match status" value="1"/>
</dbReference>
<evidence type="ECO:0000256" key="3">
    <source>
        <dbReference type="SAM" id="SignalP"/>
    </source>
</evidence>
<comment type="pathway">
    <text evidence="1">Cofactor biosynthesis; iron-sulfur cluster biosynthesis.</text>
</comment>
<name>A0A7S4DUE0_9EUKA</name>
<dbReference type="AlphaFoldDB" id="A0A7S4DUE0"/>
<keyword evidence="2" id="KW-0411">Iron-sulfur</keyword>
<keyword evidence="2" id="KW-0479">Metal-binding</keyword>
<dbReference type="GO" id="GO:0009570">
    <property type="term" value="C:chloroplast stroma"/>
    <property type="evidence" value="ECO:0007669"/>
    <property type="project" value="TreeGrafter"/>
</dbReference>
<feature type="signal peptide" evidence="3">
    <location>
        <begin position="1"/>
        <end position="24"/>
    </location>
</feature>
<dbReference type="InterPro" id="IPR016092">
    <property type="entry name" value="ATAP"/>
</dbReference>
<dbReference type="InterPro" id="IPR017870">
    <property type="entry name" value="FeS_cluster_insertion_CS"/>
</dbReference>
<organism evidence="5">
    <name type="scientific">Lotharella globosa</name>
    <dbReference type="NCBI Taxonomy" id="91324"/>
    <lineage>
        <taxon>Eukaryota</taxon>
        <taxon>Sar</taxon>
        <taxon>Rhizaria</taxon>
        <taxon>Cercozoa</taxon>
        <taxon>Chlorarachniophyceae</taxon>
        <taxon>Lotharella</taxon>
    </lineage>
</organism>
<dbReference type="EMBL" id="HBIV01032395">
    <property type="protein sequence ID" value="CAE0671454.1"/>
    <property type="molecule type" value="Transcribed_RNA"/>
</dbReference>
<dbReference type="Pfam" id="PF01521">
    <property type="entry name" value="Fe-S_biosyn"/>
    <property type="match status" value="1"/>
</dbReference>
<dbReference type="GO" id="GO:0030674">
    <property type="term" value="F:protein-macromolecule adaptor activity"/>
    <property type="evidence" value="ECO:0007669"/>
    <property type="project" value="TreeGrafter"/>
</dbReference>
<keyword evidence="2" id="KW-0408">Iron</keyword>
<evidence type="ECO:0000313" key="5">
    <source>
        <dbReference type="EMBL" id="CAE0671454.1"/>
    </source>
</evidence>
<sequence length="184" mass="19671">MGALKSFVWASLWLVATGTTSVHSSRFGHRTSVSRLPRSQNRIQRALGRIGTRRMPPSRCSEEGPGGVLTAEEAGILSISPSAVKRISEIKASKDTDDIFFRMGVKAGGCSGFSYTMDMVGTNDITGDDTVVQYDGFSCVIDPQSLLYLFGMTLDFSDELIGGGFKFSNPNAKDTCGCGSSFGV</sequence>
<proteinExistence type="predicted"/>
<evidence type="ECO:0000256" key="1">
    <source>
        <dbReference type="ARBA" id="ARBA00005151"/>
    </source>
</evidence>
<dbReference type="GO" id="GO:0051539">
    <property type="term" value="F:4 iron, 4 sulfur cluster binding"/>
    <property type="evidence" value="ECO:0007669"/>
    <property type="project" value="UniProtKB-KW"/>
</dbReference>
<dbReference type="PANTHER" id="PTHR47265:SF1">
    <property type="entry name" value="IRON-SULFUR ASSEMBLY PROTEIN ISCA, CHLOROPLASTIC"/>
    <property type="match status" value="1"/>
</dbReference>
<protein>
    <recommendedName>
        <fullName evidence="4">Core domain-containing protein</fullName>
    </recommendedName>
</protein>
<dbReference type="PANTHER" id="PTHR47265">
    <property type="entry name" value="IRON-SULFUR ASSEMBLY PROTEIN ISCA, CHLOROPLASTIC"/>
    <property type="match status" value="1"/>
</dbReference>
<dbReference type="PROSITE" id="PS01152">
    <property type="entry name" value="HESB"/>
    <property type="match status" value="1"/>
</dbReference>
<dbReference type="InterPro" id="IPR031108">
    <property type="entry name" value="IscA_plant_cyanobact"/>
</dbReference>
<feature type="chain" id="PRO_5030912246" description="Core domain-containing protein" evidence="3">
    <location>
        <begin position="25"/>
        <end position="184"/>
    </location>
</feature>
<feature type="domain" description="Core" evidence="4">
    <location>
        <begin position="77"/>
        <end position="179"/>
    </location>
</feature>
<gene>
    <name evidence="5" type="ORF">LGLO00237_LOCUS23099</name>
</gene>
<dbReference type="Gene3D" id="2.60.300.12">
    <property type="entry name" value="HesB-like domain"/>
    <property type="match status" value="1"/>
</dbReference>
<dbReference type="GO" id="GO:0016226">
    <property type="term" value="P:iron-sulfur cluster assembly"/>
    <property type="evidence" value="ECO:0007669"/>
    <property type="project" value="InterPro"/>
</dbReference>
<dbReference type="InterPro" id="IPR035903">
    <property type="entry name" value="HesB-like_dom_sf"/>
</dbReference>